<reference evidence="5 6" key="1">
    <citation type="submission" date="2024-09" db="EMBL/GenBank/DDBJ databases">
        <authorList>
            <person name="Sun Q."/>
            <person name="Mori K."/>
        </authorList>
    </citation>
    <scope>NUCLEOTIDE SEQUENCE [LARGE SCALE GENOMIC DNA]</scope>
    <source>
        <strain evidence="5 6">TBRC 1851</strain>
    </source>
</reference>
<dbReference type="InterPro" id="IPR013341">
    <property type="entry name" value="Mandelate_racemase_N_dom"/>
</dbReference>
<dbReference type="EMBL" id="JBHMQT010000059">
    <property type="protein sequence ID" value="MFC0865966.1"/>
    <property type="molecule type" value="Genomic_DNA"/>
</dbReference>
<dbReference type="SUPFAM" id="SSF51604">
    <property type="entry name" value="Enolase C-terminal domain-like"/>
    <property type="match status" value="1"/>
</dbReference>
<dbReference type="RefSeq" id="WP_394303967.1">
    <property type="nucleotide sequence ID" value="NZ_JBHMQT010000059.1"/>
</dbReference>
<dbReference type="PANTHER" id="PTHR13794:SF58">
    <property type="entry name" value="MITOCHONDRIAL ENOLASE SUPERFAMILY MEMBER 1"/>
    <property type="match status" value="1"/>
</dbReference>
<dbReference type="InterPro" id="IPR013342">
    <property type="entry name" value="Mandelate_racemase_C"/>
</dbReference>
<evidence type="ECO:0000256" key="2">
    <source>
        <dbReference type="ARBA" id="ARBA00022723"/>
    </source>
</evidence>
<evidence type="ECO:0000313" key="6">
    <source>
        <dbReference type="Proteomes" id="UP001589870"/>
    </source>
</evidence>
<keyword evidence="3" id="KW-0460">Magnesium</keyword>
<organism evidence="5 6">
    <name type="scientific">Sphaerimonospora cavernae</name>
    <dbReference type="NCBI Taxonomy" id="1740611"/>
    <lineage>
        <taxon>Bacteria</taxon>
        <taxon>Bacillati</taxon>
        <taxon>Actinomycetota</taxon>
        <taxon>Actinomycetes</taxon>
        <taxon>Streptosporangiales</taxon>
        <taxon>Streptosporangiaceae</taxon>
        <taxon>Sphaerimonospora</taxon>
    </lineage>
</organism>
<comment type="caution">
    <text evidence="5">The sequence shown here is derived from an EMBL/GenBank/DDBJ whole genome shotgun (WGS) entry which is preliminary data.</text>
</comment>
<dbReference type="InterPro" id="IPR036849">
    <property type="entry name" value="Enolase-like_C_sf"/>
</dbReference>
<accession>A0ABV6UCT0</accession>
<dbReference type="Pfam" id="PF02746">
    <property type="entry name" value="MR_MLE_N"/>
    <property type="match status" value="1"/>
</dbReference>
<dbReference type="InterPro" id="IPR029017">
    <property type="entry name" value="Enolase-like_N"/>
</dbReference>
<protein>
    <submittedName>
        <fullName evidence="5">Enolase C-terminal domain-like protein</fullName>
    </submittedName>
</protein>
<dbReference type="SFLD" id="SFLDS00001">
    <property type="entry name" value="Enolase"/>
    <property type="match status" value="1"/>
</dbReference>
<dbReference type="SFLD" id="SFLDG00179">
    <property type="entry name" value="mandelate_racemase"/>
    <property type="match status" value="1"/>
</dbReference>
<gene>
    <name evidence="5" type="ORF">ACFHYQ_27070</name>
</gene>
<sequence>MTTNPETTSPETTDEVIGAVIDDVRAAAYRVPTDRPEADGTFAWDATTMVVAEIRTGEVTGTGWTYAPAAAAPFVAEMLAPVVTGAAALDIPGIWQAMAGRVRNAGRPGLAFYAISAVDVALWDLKARLLGVPLVSLFGAARDRVPVYGSGGFTTYDDDATAAHLRHWVHERGIPRVKIKIGESWGTAPARDLHRVALAREVIGPDAELYVDANGGYPAKQAVRMERRMRDHDVRWFEEPVSSDDLAGLRLVRERADADVAAGEYGGDQDYFTRMCEADAVDCLQIDATRCGGFTGWFGAAAVAAGHNLQVSAHCAPNLHVPAAAATPNLRHVEWFHDHVRIESELFDGAADPAGGAVRVGADRPGLGLTLRHGAAERYRVA</sequence>
<evidence type="ECO:0000256" key="3">
    <source>
        <dbReference type="ARBA" id="ARBA00022842"/>
    </source>
</evidence>
<feature type="domain" description="Mandelate racemase/muconate lactonizing enzyme C-terminal" evidence="4">
    <location>
        <begin position="158"/>
        <end position="259"/>
    </location>
</feature>
<evidence type="ECO:0000313" key="5">
    <source>
        <dbReference type="EMBL" id="MFC0865966.1"/>
    </source>
</evidence>
<comment type="cofactor">
    <cofactor evidence="1">
        <name>Mg(2+)</name>
        <dbReference type="ChEBI" id="CHEBI:18420"/>
    </cofactor>
</comment>
<keyword evidence="2" id="KW-0479">Metal-binding</keyword>
<proteinExistence type="predicted"/>
<keyword evidence="6" id="KW-1185">Reference proteome</keyword>
<dbReference type="InterPro" id="IPR018110">
    <property type="entry name" value="Mandel_Rmase/mucon_lact_enz_CS"/>
</dbReference>
<dbReference type="PANTHER" id="PTHR13794">
    <property type="entry name" value="ENOLASE SUPERFAMILY, MANDELATE RACEMASE"/>
    <property type="match status" value="1"/>
</dbReference>
<evidence type="ECO:0000259" key="4">
    <source>
        <dbReference type="SMART" id="SM00922"/>
    </source>
</evidence>
<evidence type="ECO:0000256" key="1">
    <source>
        <dbReference type="ARBA" id="ARBA00001946"/>
    </source>
</evidence>
<dbReference type="SMART" id="SM00922">
    <property type="entry name" value="MR_MLE"/>
    <property type="match status" value="1"/>
</dbReference>
<name>A0ABV6UCT0_9ACTN</name>
<dbReference type="SUPFAM" id="SSF54826">
    <property type="entry name" value="Enolase N-terminal domain-like"/>
    <property type="match status" value="1"/>
</dbReference>
<dbReference type="Gene3D" id="3.20.20.120">
    <property type="entry name" value="Enolase-like C-terminal domain"/>
    <property type="match status" value="1"/>
</dbReference>
<dbReference type="InterPro" id="IPR046945">
    <property type="entry name" value="RHMD-like"/>
</dbReference>
<dbReference type="Gene3D" id="3.30.390.10">
    <property type="entry name" value="Enolase-like, N-terminal domain"/>
    <property type="match status" value="1"/>
</dbReference>
<dbReference type="CDD" id="cd03328">
    <property type="entry name" value="MR_like_3"/>
    <property type="match status" value="1"/>
</dbReference>
<dbReference type="Proteomes" id="UP001589870">
    <property type="component" value="Unassembled WGS sequence"/>
</dbReference>
<dbReference type="PROSITE" id="PS00908">
    <property type="entry name" value="MR_MLE_1"/>
    <property type="match status" value="1"/>
</dbReference>
<dbReference type="InterPro" id="IPR029065">
    <property type="entry name" value="Enolase_C-like"/>
</dbReference>
<dbReference type="Pfam" id="PF13378">
    <property type="entry name" value="MR_MLE_C"/>
    <property type="match status" value="1"/>
</dbReference>